<evidence type="ECO:0000313" key="1">
    <source>
        <dbReference type="EMBL" id="BAT88329.1"/>
    </source>
</evidence>
<evidence type="ECO:0000313" key="2">
    <source>
        <dbReference type="Proteomes" id="UP000291084"/>
    </source>
</evidence>
<dbReference type="AlphaFoldDB" id="A0A0S3S692"/>
<accession>A0A0S3S692</accession>
<keyword evidence="2" id="KW-1185">Reference proteome</keyword>
<organism evidence="1 2">
    <name type="scientific">Vigna angularis var. angularis</name>
    <dbReference type="NCBI Taxonomy" id="157739"/>
    <lineage>
        <taxon>Eukaryota</taxon>
        <taxon>Viridiplantae</taxon>
        <taxon>Streptophyta</taxon>
        <taxon>Embryophyta</taxon>
        <taxon>Tracheophyta</taxon>
        <taxon>Spermatophyta</taxon>
        <taxon>Magnoliopsida</taxon>
        <taxon>eudicotyledons</taxon>
        <taxon>Gunneridae</taxon>
        <taxon>Pentapetalae</taxon>
        <taxon>rosids</taxon>
        <taxon>fabids</taxon>
        <taxon>Fabales</taxon>
        <taxon>Fabaceae</taxon>
        <taxon>Papilionoideae</taxon>
        <taxon>50 kb inversion clade</taxon>
        <taxon>NPAAA clade</taxon>
        <taxon>indigoferoid/millettioid clade</taxon>
        <taxon>Phaseoleae</taxon>
        <taxon>Vigna</taxon>
    </lineage>
</organism>
<dbReference type="EMBL" id="AP015038">
    <property type="protein sequence ID" value="BAT88329.1"/>
    <property type="molecule type" value="Genomic_DNA"/>
</dbReference>
<protein>
    <submittedName>
        <fullName evidence="1">Uncharacterized protein</fullName>
    </submittedName>
</protein>
<proteinExistence type="predicted"/>
<gene>
    <name evidence="1" type="primary">Vigan.05G179100</name>
    <name evidence="1" type="ORF">VIGAN_05179100</name>
</gene>
<sequence length="78" mass="7978">MASSNSSSSTPVVASSYPTTSVFKFGSSPIPSTSLPLSSSGLELLETKRSQDAGAGMPLVAHLQGLVILASSLRQLKL</sequence>
<name>A0A0S3S692_PHAAN</name>
<reference evidence="1 2" key="1">
    <citation type="journal article" date="2015" name="Sci. Rep.">
        <title>The power of single molecule real-time sequencing technology in the de novo assembly of a eukaryotic genome.</title>
        <authorList>
            <person name="Sakai H."/>
            <person name="Naito K."/>
            <person name="Ogiso-Tanaka E."/>
            <person name="Takahashi Y."/>
            <person name="Iseki K."/>
            <person name="Muto C."/>
            <person name="Satou K."/>
            <person name="Teruya K."/>
            <person name="Shiroma A."/>
            <person name="Shimoji M."/>
            <person name="Hirano T."/>
            <person name="Itoh T."/>
            <person name="Kaga A."/>
            <person name="Tomooka N."/>
        </authorList>
    </citation>
    <scope>NUCLEOTIDE SEQUENCE [LARGE SCALE GENOMIC DNA]</scope>
    <source>
        <strain evidence="2">cv. Shumari</strain>
    </source>
</reference>
<dbReference type="Proteomes" id="UP000291084">
    <property type="component" value="Chromosome 5"/>
</dbReference>